<dbReference type="EMBL" id="DXAW01000081">
    <property type="protein sequence ID" value="HIZ85680.1"/>
    <property type="molecule type" value="Genomic_DNA"/>
</dbReference>
<dbReference type="Proteomes" id="UP000824115">
    <property type="component" value="Unassembled WGS sequence"/>
</dbReference>
<dbReference type="InterPro" id="IPR011600">
    <property type="entry name" value="Pept_C14_caspase"/>
</dbReference>
<dbReference type="InterPro" id="IPR029030">
    <property type="entry name" value="Caspase-like_dom_sf"/>
</dbReference>
<dbReference type="InterPro" id="IPR052039">
    <property type="entry name" value="Caspase-related_regulators"/>
</dbReference>
<dbReference type="PANTHER" id="PTHR22576:SF37">
    <property type="entry name" value="MUCOSA-ASSOCIATED LYMPHOID TISSUE LYMPHOMA TRANSLOCATION PROTEIN 1"/>
    <property type="match status" value="1"/>
</dbReference>
<reference evidence="2" key="1">
    <citation type="journal article" date="2021" name="PeerJ">
        <title>Extensive microbial diversity within the chicken gut microbiome revealed by metagenomics and culture.</title>
        <authorList>
            <person name="Gilroy R."/>
            <person name="Ravi A."/>
            <person name="Getino M."/>
            <person name="Pursley I."/>
            <person name="Horton D.L."/>
            <person name="Alikhan N.F."/>
            <person name="Baker D."/>
            <person name="Gharbi K."/>
            <person name="Hall N."/>
            <person name="Watson M."/>
            <person name="Adriaenssens E.M."/>
            <person name="Foster-Nyarko E."/>
            <person name="Jarju S."/>
            <person name="Secka A."/>
            <person name="Antonio M."/>
            <person name="Oren A."/>
            <person name="Chaudhuri R.R."/>
            <person name="La Ragione R."/>
            <person name="Hildebrand F."/>
            <person name="Pallen M.J."/>
        </authorList>
    </citation>
    <scope>NUCLEOTIDE SEQUENCE</scope>
    <source>
        <strain evidence="2">Gambia16-554</strain>
    </source>
</reference>
<reference evidence="2" key="2">
    <citation type="submission" date="2021-04" db="EMBL/GenBank/DDBJ databases">
        <authorList>
            <person name="Gilroy R."/>
        </authorList>
    </citation>
    <scope>NUCLEOTIDE SEQUENCE</scope>
    <source>
        <strain evidence="2">Gambia16-554</strain>
    </source>
</reference>
<dbReference type="AlphaFoldDB" id="A0A9D2GQQ3"/>
<comment type="caution">
    <text evidence="2">The sequence shown here is derived from an EMBL/GenBank/DDBJ whole genome shotgun (WGS) entry which is preliminary data.</text>
</comment>
<proteinExistence type="predicted"/>
<dbReference type="Pfam" id="PF00656">
    <property type="entry name" value="Peptidase_C14"/>
    <property type="match status" value="1"/>
</dbReference>
<evidence type="ECO:0000313" key="3">
    <source>
        <dbReference type="Proteomes" id="UP000824115"/>
    </source>
</evidence>
<dbReference type="GO" id="GO:0004197">
    <property type="term" value="F:cysteine-type endopeptidase activity"/>
    <property type="evidence" value="ECO:0007669"/>
    <property type="project" value="InterPro"/>
</dbReference>
<sequence length="567" mass="62839">MRTRLTPILRHIITIAAVLLTGLDMMAQSTAVTRTGSLNITKEIKPPVLDIVDLKLEDPSGNNAIDADETCRILLTVRNDGYGDGMGLRGEIKARGTVQGLSYYCKSIPTIRVGETATIEFPIKADMNTADGRAEFMVRVDEPMGFGTDSLILAVDTRAFVQPRVHIVDHSVTGNDNSSGTLKKMQMFNLQILVQNTEYGDARNVRVSIVLPEDVYLMDGRDHVSFAELKAGETQSLDYALIVNNRYSSSDIPIHFDISESYGKFAEDGDINLKLDQQFASHKIEIASTAEVKTEIAIASLHSDVDRDIPKTGTTDRNRFAIIIGNEDYHSFQRGLSTEVDVPYAANDAAVFAEYCGKVLGVPHDNIIMLTNARWSDMNREINRMTEIVRLHGDRAELIFYYAGHGFPDDNTKESYLIPVDISGTDYRSGFKLSDLYARLSGTGAGKVTVFMDACFSGGGRQAGLLAARGIKVVPKETPLKGNIVVFSATTADQVALPYNEKQHGMFTYFLLKKLQETAGDCTYSELSDYLSKKVSEYSLRLNYKPQNPETSCSYSVQNEWEDWNLN</sequence>
<organism evidence="2 3">
    <name type="scientific">Candidatus Coprenecus stercoravium</name>
    <dbReference type="NCBI Taxonomy" id="2840735"/>
    <lineage>
        <taxon>Bacteria</taxon>
        <taxon>Pseudomonadati</taxon>
        <taxon>Bacteroidota</taxon>
        <taxon>Bacteroidia</taxon>
        <taxon>Bacteroidales</taxon>
        <taxon>Rikenellaceae</taxon>
        <taxon>Rikenellaceae incertae sedis</taxon>
        <taxon>Candidatus Coprenecus</taxon>
    </lineage>
</organism>
<dbReference type="PANTHER" id="PTHR22576">
    <property type="entry name" value="MUCOSA ASSOCIATED LYMPHOID TISSUE LYMPHOMA TRANSLOCATION PROTEIN 1/PARACASPASE"/>
    <property type="match status" value="1"/>
</dbReference>
<feature type="domain" description="Peptidase C14 caspase" evidence="1">
    <location>
        <begin position="319"/>
        <end position="553"/>
    </location>
</feature>
<gene>
    <name evidence="2" type="ORF">IAC04_04235</name>
</gene>
<name>A0A9D2GQQ3_9BACT</name>
<dbReference type="SUPFAM" id="SSF52129">
    <property type="entry name" value="Caspase-like"/>
    <property type="match status" value="1"/>
</dbReference>
<evidence type="ECO:0000259" key="1">
    <source>
        <dbReference type="Pfam" id="PF00656"/>
    </source>
</evidence>
<dbReference type="Gene3D" id="3.40.50.1460">
    <property type="match status" value="1"/>
</dbReference>
<accession>A0A9D2GQQ3</accession>
<evidence type="ECO:0000313" key="2">
    <source>
        <dbReference type="EMBL" id="HIZ85680.1"/>
    </source>
</evidence>
<protein>
    <submittedName>
        <fullName evidence="2">Caspase family protein</fullName>
    </submittedName>
</protein>
<dbReference type="GO" id="GO:0006508">
    <property type="term" value="P:proteolysis"/>
    <property type="evidence" value="ECO:0007669"/>
    <property type="project" value="InterPro"/>
</dbReference>